<accession>A0ABT4QHH0</accession>
<proteinExistence type="predicted"/>
<comment type="subcellular location">
    <subcellularLocation>
        <location evidence="1">Cell membrane</location>
        <topology evidence="1">Multi-pass membrane protein</topology>
    </subcellularLocation>
</comment>
<dbReference type="Pfam" id="PF05425">
    <property type="entry name" value="CopD"/>
    <property type="match status" value="1"/>
</dbReference>
<evidence type="ECO:0000256" key="9">
    <source>
        <dbReference type="SAM" id="Phobius"/>
    </source>
</evidence>
<organism evidence="12 13">
    <name type="scientific">Paenibacillus gyeongsangnamensis</name>
    <dbReference type="NCBI Taxonomy" id="3388067"/>
    <lineage>
        <taxon>Bacteria</taxon>
        <taxon>Bacillati</taxon>
        <taxon>Bacillota</taxon>
        <taxon>Bacilli</taxon>
        <taxon>Bacillales</taxon>
        <taxon>Paenibacillaceae</taxon>
        <taxon>Paenibacillus</taxon>
    </lineage>
</organism>
<dbReference type="PANTHER" id="PTHR34820">
    <property type="entry name" value="INNER MEMBRANE PROTEIN YEBZ"/>
    <property type="match status" value="1"/>
</dbReference>
<protein>
    <submittedName>
        <fullName evidence="12">Copper resistance protein CopC</fullName>
    </submittedName>
</protein>
<evidence type="ECO:0000256" key="2">
    <source>
        <dbReference type="ARBA" id="ARBA00022475"/>
    </source>
</evidence>
<name>A0ABT4QHH0_9BACL</name>
<feature type="transmembrane region" description="Helical" evidence="9">
    <location>
        <begin position="173"/>
        <end position="193"/>
    </location>
</feature>
<feature type="transmembrane region" description="Helical" evidence="9">
    <location>
        <begin position="273"/>
        <end position="292"/>
    </location>
</feature>
<gene>
    <name evidence="12" type="ORF">O9H85_28855</name>
</gene>
<evidence type="ECO:0000256" key="3">
    <source>
        <dbReference type="ARBA" id="ARBA00022692"/>
    </source>
</evidence>
<keyword evidence="6 9" id="KW-1133">Transmembrane helix</keyword>
<evidence type="ECO:0000256" key="4">
    <source>
        <dbReference type="ARBA" id="ARBA00022723"/>
    </source>
</evidence>
<feature type="transmembrane region" description="Helical" evidence="9">
    <location>
        <begin position="405"/>
        <end position="429"/>
    </location>
</feature>
<evidence type="ECO:0000259" key="11">
    <source>
        <dbReference type="Pfam" id="PF05425"/>
    </source>
</evidence>
<keyword evidence="7" id="KW-0186">Copper</keyword>
<reference evidence="12 13" key="1">
    <citation type="submission" date="2022-12" db="EMBL/GenBank/DDBJ databases">
        <title>Draft genome sequence of Paenibacillus sp. dW9.</title>
        <authorList>
            <person name="Choi E.-W."/>
            <person name="Kim D.-U."/>
        </authorList>
    </citation>
    <scope>NUCLEOTIDE SEQUENCE [LARGE SCALE GENOMIC DNA]</scope>
    <source>
        <strain evidence="13">dW9</strain>
    </source>
</reference>
<evidence type="ECO:0000256" key="6">
    <source>
        <dbReference type="ARBA" id="ARBA00022989"/>
    </source>
</evidence>
<keyword evidence="5" id="KW-0732">Signal</keyword>
<dbReference type="Proteomes" id="UP001527882">
    <property type="component" value="Unassembled WGS sequence"/>
</dbReference>
<dbReference type="SUPFAM" id="SSF81296">
    <property type="entry name" value="E set domains"/>
    <property type="match status" value="1"/>
</dbReference>
<evidence type="ECO:0000256" key="5">
    <source>
        <dbReference type="ARBA" id="ARBA00022729"/>
    </source>
</evidence>
<keyword evidence="2" id="KW-1003">Cell membrane</keyword>
<dbReference type="InterPro" id="IPR014755">
    <property type="entry name" value="Cu-Rt/internalin_Ig-like"/>
</dbReference>
<evidence type="ECO:0000259" key="10">
    <source>
        <dbReference type="Pfam" id="PF04234"/>
    </source>
</evidence>
<comment type="caution">
    <text evidence="12">The sequence shown here is derived from an EMBL/GenBank/DDBJ whole genome shotgun (WGS) entry which is preliminary data.</text>
</comment>
<feature type="domain" description="Copper resistance protein D" evidence="11">
    <location>
        <begin position="334"/>
        <end position="425"/>
    </location>
</feature>
<evidence type="ECO:0000313" key="13">
    <source>
        <dbReference type="Proteomes" id="UP001527882"/>
    </source>
</evidence>
<feature type="transmembrane region" description="Helical" evidence="9">
    <location>
        <begin position="304"/>
        <end position="324"/>
    </location>
</feature>
<dbReference type="InterPro" id="IPR008457">
    <property type="entry name" value="Cu-R_CopD_dom"/>
</dbReference>
<dbReference type="PANTHER" id="PTHR34820:SF4">
    <property type="entry name" value="INNER MEMBRANE PROTEIN YEBZ"/>
    <property type="match status" value="1"/>
</dbReference>
<evidence type="ECO:0000313" key="12">
    <source>
        <dbReference type="EMBL" id="MCZ8516331.1"/>
    </source>
</evidence>
<keyword evidence="8 9" id="KW-0472">Membrane</keyword>
<feature type="transmembrane region" description="Helical" evidence="9">
    <location>
        <begin position="247"/>
        <end position="266"/>
    </location>
</feature>
<dbReference type="EMBL" id="JAQAGZ010000023">
    <property type="protein sequence ID" value="MCZ8516331.1"/>
    <property type="molecule type" value="Genomic_DNA"/>
</dbReference>
<sequence>MTKRWQSIRFARLGLIAMLVALLLTVQLADGSRHALAHASLVEAQPAADAELAGAPEQIALTFNERLEDGLYWIRVFDKARKQVTNQPAVMNDAHMGLSLKLPKLDKGTYVVTYHIISADGHPVEGTYLFAVGESLTRPPGAAADPGMDHLHMHNDPFQRFGLKDVVQFASRIAFYISMLAFTGWLLWSRWFASKTHDGPKAMLALWRERLQQAYLIVYIVFMGVHLIDMIGDGGRDAVITLFTRTASGYAWLGGLVLALLSFVLLQRSAWLDYAWVAAVWLDKGFLGHAAAFTPVTETLLLDWLHLFASSVWVGGLLMLGVLWRREREQAIRLYPSFSTAALLSIVLLIASGVLSAVLFLPDIRYVVETLWGKLLLVKTGLVAAVAVTAACLRYAFKKRREASAGVLLGIDTGLMLLIAGIVGVFTYLTPLPANQPLNWHVMGEKIHMTAQISPNAPGVNEFTVKVWLPEPLGKPKQVLMKLQQEGDAGIAPIEVPLSPFVDQDFDESYGMKKYTYKAKGSYLPYPGKWELEIRVMDSNDDETVYDKELKIF</sequence>
<feature type="transmembrane region" description="Helical" evidence="9">
    <location>
        <begin position="371"/>
        <end position="393"/>
    </location>
</feature>
<feature type="transmembrane region" description="Helical" evidence="9">
    <location>
        <begin position="214"/>
        <end position="232"/>
    </location>
</feature>
<keyword evidence="3 9" id="KW-0812">Transmembrane</keyword>
<keyword evidence="13" id="KW-1185">Reference proteome</keyword>
<dbReference type="InterPro" id="IPR032694">
    <property type="entry name" value="CopC/D"/>
</dbReference>
<feature type="transmembrane region" description="Helical" evidence="9">
    <location>
        <begin position="336"/>
        <end position="359"/>
    </location>
</feature>
<keyword evidence="4" id="KW-0479">Metal-binding</keyword>
<evidence type="ECO:0000256" key="8">
    <source>
        <dbReference type="ARBA" id="ARBA00023136"/>
    </source>
</evidence>
<dbReference type="InterPro" id="IPR007348">
    <property type="entry name" value="CopC_dom"/>
</dbReference>
<evidence type="ECO:0000256" key="7">
    <source>
        <dbReference type="ARBA" id="ARBA00023008"/>
    </source>
</evidence>
<dbReference type="InterPro" id="IPR014756">
    <property type="entry name" value="Ig_E-set"/>
</dbReference>
<dbReference type="Pfam" id="PF04234">
    <property type="entry name" value="CopC"/>
    <property type="match status" value="1"/>
</dbReference>
<feature type="domain" description="CopC" evidence="10">
    <location>
        <begin position="38"/>
        <end position="132"/>
    </location>
</feature>
<evidence type="ECO:0000256" key="1">
    <source>
        <dbReference type="ARBA" id="ARBA00004651"/>
    </source>
</evidence>
<dbReference type="Gene3D" id="2.60.40.1220">
    <property type="match status" value="1"/>
</dbReference>